<proteinExistence type="predicted"/>
<dbReference type="OrthoDB" id="408373at2759"/>
<feature type="domain" description="AB hydrolase-1" evidence="1">
    <location>
        <begin position="4"/>
        <end position="194"/>
    </location>
</feature>
<dbReference type="PANTHER" id="PTHR47832">
    <property type="entry name" value="DNA PHOTOLYASE"/>
    <property type="match status" value="1"/>
</dbReference>
<dbReference type="InterPro" id="IPR000073">
    <property type="entry name" value="AB_hydrolase_1"/>
</dbReference>
<sequence>MCRDFVLRVAKEPVVLVGNSIGGFISASMAADYPDLVKGLVLVNSAGPIDASFDIQEHATKTKSPPPAWVASAVTAGLMAYLEGSIAGQLKWLYPTAPERADTWLEQEIFRAACDGRSPDVFRSVFYLPPPRALNWLVADAWRGPTLVLQGVLDPLNDAAGRAAQMEALCPNAKAVRLQAGHCPQDEQPEAVNNALLQWIVSDVMGQAGPGAASGSEVAAAAPAAS</sequence>
<name>A0A0D2ITM2_9CHLO</name>
<dbReference type="STRING" id="145388.A0A0D2ITM2"/>
<dbReference type="Gene3D" id="3.40.50.1820">
    <property type="entry name" value="alpha/beta hydrolase"/>
    <property type="match status" value="1"/>
</dbReference>
<dbReference type="GeneID" id="25734367"/>
<dbReference type="PANTHER" id="PTHR47832:SF1">
    <property type="entry name" value="DNA PHOTOLYASE"/>
    <property type="match status" value="1"/>
</dbReference>
<evidence type="ECO:0000313" key="3">
    <source>
        <dbReference type="Proteomes" id="UP000054498"/>
    </source>
</evidence>
<dbReference type="AlphaFoldDB" id="A0A0D2ITM2"/>
<protein>
    <recommendedName>
        <fullName evidence="1">AB hydrolase-1 domain-containing protein</fullName>
    </recommendedName>
</protein>
<evidence type="ECO:0000313" key="2">
    <source>
        <dbReference type="EMBL" id="KIY91372.1"/>
    </source>
</evidence>
<dbReference type="SUPFAM" id="SSF53474">
    <property type="entry name" value="alpha/beta-Hydrolases"/>
    <property type="match status" value="1"/>
</dbReference>
<reference evidence="2 3" key="1">
    <citation type="journal article" date="2013" name="BMC Genomics">
        <title>Reconstruction of the lipid metabolism for the microalga Monoraphidium neglectum from its genome sequence reveals characteristics suitable for biofuel production.</title>
        <authorList>
            <person name="Bogen C."/>
            <person name="Al-Dilaimi A."/>
            <person name="Albersmeier A."/>
            <person name="Wichmann J."/>
            <person name="Grundmann M."/>
            <person name="Rupp O."/>
            <person name="Lauersen K.J."/>
            <person name="Blifernez-Klassen O."/>
            <person name="Kalinowski J."/>
            <person name="Goesmann A."/>
            <person name="Mussgnug J.H."/>
            <person name="Kruse O."/>
        </authorList>
    </citation>
    <scope>NUCLEOTIDE SEQUENCE [LARGE SCALE GENOMIC DNA]</scope>
    <source>
        <strain evidence="2 3">SAG 48.87</strain>
    </source>
</reference>
<dbReference type="RefSeq" id="XP_013890392.1">
    <property type="nucleotide sequence ID" value="XM_014034938.1"/>
</dbReference>
<evidence type="ECO:0000259" key="1">
    <source>
        <dbReference type="Pfam" id="PF12697"/>
    </source>
</evidence>
<dbReference type="PRINTS" id="PR00111">
    <property type="entry name" value="ABHYDROLASE"/>
</dbReference>
<dbReference type="Pfam" id="PF12697">
    <property type="entry name" value="Abhydrolase_6"/>
    <property type="match status" value="1"/>
</dbReference>
<dbReference type="InterPro" id="IPR029058">
    <property type="entry name" value="AB_hydrolase_fold"/>
</dbReference>
<gene>
    <name evidence="2" type="ORF">MNEG_16592</name>
</gene>
<accession>A0A0D2ITM2</accession>
<organism evidence="2 3">
    <name type="scientific">Monoraphidium neglectum</name>
    <dbReference type="NCBI Taxonomy" id="145388"/>
    <lineage>
        <taxon>Eukaryota</taxon>
        <taxon>Viridiplantae</taxon>
        <taxon>Chlorophyta</taxon>
        <taxon>core chlorophytes</taxon>
        <taxon>Chlorophyceae</taxon>
        <taxon>CS clade</taxon>
        <taxon>Sphaeropleales</taxon>
        <taxon>Selenastraceae</taxon>
        <taxon>Monoraphidium</taxon>
    </lineage>
</organism>
<dbReference type="KEGG" id="mng:MNEG_16592"/>
<dbReference type="EMBL" id="KK106758">
    <property type="protein sequence ID" value="KIY91372.1"/>
    <property type="molecule type" value="Genomic_DNA"/>
</dbReference>
<keyword evidence="3" id="KW-1185">Reference proteome</keyword>
<dbReference type="Proteomes" id="UP000054498">
    <property type="component" value="Unassembled WGS sequence"/>
</dbReference>